<feature type="region of interest" description="Disordered" evidence="5">
    <location>
        <begin position="197"/>
        <end position="222"/>
    </location>
</feature>
<evidence type="ECO:0000256" key="4">
    <source>
        <dbReference type="ARBA" id="ARBA00023242"/>
    </source>
</evidence>
<dbReference type="PANTHER" id="PTHR46338:SF13">
    <property type="entry name" value="TRANSCRIPTION INITIATION FACTOR TFIID SUBUNIT 8-LIKE"/>
    <property type="match status" value="1"/>
</dbReference>
<evidence type="ECO:0000313" key="7">
    <source>
        <dbReference type="EMBL" id="KDP29318.1"/>
    </source>
</evidence>
<organism evidence="7 8">
    <name type="scientific">Jatropha curcas</name>
    <name type="common">Barbados nut</name>
    <dbReference type="NCBI Taxonomy" id="180498"/>
    <lineage>
        <taxon>Eukaryota</taxon>
        <taxon>Viridiplantae</taxon>
        <taxon>Streptophyta</taxon>
        <taxon>Embryophyta</taxon>
        <taxon>Tracheophyta</taxon>
        <taxon>Spermatophyta</taxon>
        <taxon>Magnoliopsida</taxon>
        <taxon>eudicotyledons</taxon>
        <taxon>Gunneridae</taxon>
        <taxon>Pentapetalae</taxon>
        <taxon>rosids</taxon>
        <taxon>fabids</taxon>
        <taxon>Malpighiales</taxon>
        <taxon>Euphorbiaceae</taxon>
        <taxon>Crotonoideae</taxon>
        <taxon>Jatropheae</taxon>
        <taxon>Jatropha</taxon>
    </lineage>
</organism>
<evidence type="ECO:0000313" key="8">
    <source>
        <dbReference type="Proteomes" id="UP000027138"/>
    </source>
</evidence>
<dbReference type="Gene3D" id="1.10.20.10">
    <property type="entry name" value="Histone, subunit A"/>
    <property type="match status" value="1"/>
</dbReference>
<evidence type="ECO:0000256" key="2">
    <source>
        <dbReference type="ARBA" id="ARBA00023015"/>
    </source>
</evidence>
<feature type="domain" description="Bromodomain associated" evidence="6">
    <location>
        <begin position="21"/>
        <end position="96"/>
    </location>
</feature>
<gene>
    <name evidence="7" type="ORF">JCGZ_19413</name>
</gene>
<dbReference type="Proteomes" id="UP000027138">
    <property type="component" value="Unassembled WGS sequence"/>
</dbReference>
<keyword evidence="3" id="KW-0804">Transcription</keyword>
<dbReference type="InterPro" id="IPR009072">
    <property type="entry name" value="Histone-fold"/>
</dbReference>
<dbReference type="SUPFAM" id="SSF47113">
    <property type="entry name" value="Histone-fold"/>
    <property type="match status" value="1"/>
</dbReference>
<dbReference type="STRING" id="180498.A0A067K2R3"/>
<evidence type="ECO:0000256" key="1">
    <source>
        <dbReference type="ARBA" id="ARBA00004123"/>
    </source>
</evidence>
<keyword evidence="8" id="KW-1185">Reference proteome</keyword>
<comment type="subcellular location">
    <subcellularLocation>
        <location evidence="1">Nucleus</location>
    </subcellularLocation>
</comment>
<dbReference type="InterPro" id="IPR037818">
    <property type="entry name" value="TAF8"/>
</dbReference>
<dbReference type="CDD" id="cd00076">
    <property type="entry name" value="HFD_SF"/>
    <property type="match status" value="1"/>
</dbReference>
<keyword evidence="2" id="KW-0805">Transcription regulation</keyword>
<dbReference type="AlphaFoldDB" id="A0A067K2R3"/>
<evidence type="ECO:0000256" key="5">
    <source>
        <dbReference type="SAM" id="MobiDB-lite"/>
    </source>
</evidence>
<accession>A0A067K2R3</accession>
<proteinExistence type="predicted"/>
<dbReference type="InterPro" id="IPR006565">
    <property type="entry name" value="BTP"/>
</dbReference>
<dbReference type="GO" id="GO:0046982">
    <property type="term" value="F:protein heterodimerization activity"/>
    <property type="evidence" value="ECO:0007669"/>
    <property type="project" value="InterPro"/>
</dbReference>
<dbReference type="GO" id="GO:0005669">
    <property type="term" value="C:transcription factor TFIID complex"/>
    <property type="evidence" value="ECO:0007669"/>
    <property type="project" value="InterPro"/>
</dbReference>
<evidence type="ECO:0000256" key="3">
    <source>
        <dbReference type="ARBA" id="ARBA00023163"/>
    </source>
</evidence>
<dbReference type="SMART" id="SM00576">
    <property type="entry name" value="BTP"/>
    <property type="match status" value="1"/>
</dbReference>
<dbReference type="PANTHER" id="PTHR46338">
    <property type="entry name" value="TRANSCRIPTION INITIATION FACTOR TFIID SUBUNIT 8"/>
    <property type="match status" value="1"/>
</dbReference>
<name>A0A067K2R3_JATCU</name>
<sequence>MKPKSKKKKAENQSQITEQPKDFEFKLTELAVAQICRSVGFKSTEISAFKALTEITTLYLKTLAKSAASYSNAANRTESNIFDIINALHDLVSIHSGFIGASTLHNNSNPLSSRVVKDLSIFASSVDEIPFAKPIPRRIQNSIPLHPISEFRSIHIPKWLPAFPEEVTYKKGKEIKGDKRIEKDLELWENSELVKSCGGTGNEVEPEKEKKKKKNGGSNLAMERNRIRFKFGDVEIGGRRN</sequence>
<dbReference type="OrthoDB" id="436852at2759"/>
<dbReference type="EMBL" id="KK914754">
    <property type="protein sequence ID" value="KDP29318.1"/>
    <property type="molecule type" value="Genomic_DNA"/>
</dbReference>
<reference evidence="7 8" key="1">
    <citation type="journal article" date="2014" name="PLoS ONE">
        <title>Global Analysis of Gene Expression Profiles in Physic Nut (Jatropha curcas L.) Seedlings Exposed to Salt Stress.</title>
        <authorList>
            <person name="Zhang L."/>
            <person name="Zhang C."/>
            <person name="Wu P."/>
            <person name="Chen Y."/>
            <person name="Li M."/>
            <person name="Jiang H."/>
            <person name="Wu G."/>
        </authorList>
    </citation>
    <scope>NUCLEOTIDE SEQUENCE [LARGE SCALE GENOMIC DNA]</scope>
    <source>
        <strain evidence="8">cv. GZQX0401</strain>
        <tissue evidence="7">Young leaves</tissue>
    </source>
</reference>
<evidence type="ECO:0000259" key="6">
    <source>
        <dbReference type="SMART" id="SM00576"/>
    </source>
</evidence>
<keyword evidence="4" id="KW-0539">Nucleus</keyword>
<dbReference type="Pfam" id="PF07524">
    <property type="entry name" value="Bromo_TP"/>
    <property type="match status" value="1"/>
</dbReference>
<protein>
    <recommendedName>
        <fullName evidence="6">Bromodomain associated domain-containing protein</fullName>
    </recommendedName>
</protein>